<sequence length="97" mass="10767">MDGQPVVISKQAEELINGVPTQVVCSAFTDHILVVVTQYGKFGTLVSVTPNMVTNDLGKPNLTTKVLLGSDEIHQDGRLNDERRALYTLKILVRYWP</sequence>
<dbReference type="Pfam" id="PF10178">
    <property type="entry name" value="PAC3"/>
    <property type="match status" value="1"/>
</dbReference>
<evidence type="ECO:0000313" key="1">
    <source>
        <dbReference type="EMBL" id="DBA19451.1"/>
    </source>
</evidence>
<reference evidence="1" key="1">
    <citation type="thesis" date="2020" institute="ProQuest LLC" country="789 East Eisenhower Parkway, Ann Arbor, MI, USA">
        <title>Comparative Genomics and Chromosome Evolution.</title>
        <authorList>
            <person name="Mudd A.B."/>
        </authorList>
    </citation>
    <scope>NUCLEOTIDE SEQUENCE</scope>
    <source>
        <strain evidence="1">1538</strain>
        <tissue evidence="1">Blood</tissue>
    </source>
</reference>
<proteinExistence type="predicted"/>
<evidence type="ECO:0000313" key="2">
    <source>
        <dbReference type="Proteomes" id="UP001181693"/>
    </source>
</evidence>
<dbReference type="PANTHER" id="PTHR31051">
    <property type="entry name" value="PROTEASOME ASSEMBLY CHAPERONE 3"/>
    <property type="match status" value="1"/>
</dbReference>
<organism evidence="1 2">
    <name type="scientific">Pyxicephalus adspersus</name>
    <name type="common">African bullfrog</name>
    <dbReference type="NCBI Taxonomy" id="30357"/>
    <lineage>
        <taxon>Eukaryota</taxon>
        <taxon>Metazoa</taxon>
        <taxon>Chordata</taxon>
        <taxon>Craniata</taxon>
        <taxon>Vertebrata</taxon>
        <taxon>Euteleostomi</taxon>
        <taxon>Amphibia</taxon>
        <taxon>Batrachia</taxon>
        <taxon>Anura</taxon>
        <taxon>Neobatrachia</taxon>
        <taxon>Ranoidea</taxon>
        <taxon>Pyxicephalidae</taxon>
        <taxon>Pyxicephalinae</taxon>
        <taxon>Pyxicephalus</taxon>
    </lineage>
</organism>
<evidence type="ECO:0008006" key="3">
    <source>
        <dbReference type="Google" id="ProtNLM"/>
    </source>
</evidence>
<dbReference type="Proteomes" id="UP001181693">
    <property type="component" value="Unassembled WGS sequence"/>
</dbReference>
<dbReference type="PANTHER" id="PTHR31051:SF1">
    <property type="entry name" value="PROTEASOME ASSEMBLY CHAPERONE 3"/>
    <property type="match status" value="1"/>
</dbReference>
<dbReference type="EMBL" id="DYDO01000008">
    <property type="protein sequence ID" value="DBA19451.1"/>
    <property type="molecule type" value="Genomic_DNA"/>
</dbReference>
<keyword evidence="2" id="KW-1185">Reference proteome</keyword>
<comment type="caution">
    <text evidence="1">The sequence shown here is derived from an EMBL/GenBank/DDBJ whole genome shotgun (WGS) entry which is preliminary data.</text>
</comment>
<accession>A0AAV2ZS35</accession>
<name>A0AAV2ZS35_PYXAD</name>
<dbReference type="Gene3D" id="3.30.230.90">
    <property type="match status" value="1"/>
</dbReference>
<dbReference type="InterPro" id="IPR018788">
    <property type="entry name" value="Proteasome_assmbl_chp_3"/>
</dbReference>
<protein>
    <recommendedName>
        <fullName evidence="3">Proteasome assembly chaperone 3</fullName>
    </recommendedName>
</protein>
<gene>
    <name evidence="1" type="ORF">GDO54_015288</name>
</gene>
<dbReference type="GO" id="GO:0043248">
    <property type="term" value="P:proteasome assembly"/>
    <property type="evidence" value="ECO:0007669"/>
    <property type="project" value="InterPro"/>
</dbReference>
<dbReference type="AlphaFoldDB" id="A0AAV2ZS35"/>
<dbReference type="InterPro" id="IPR053720">
    <property type="entry name" value="Psm_Assembly_Chaperone"/>
</dbReference>